<dbReference type="AlphaFoldDB" id="A0A839UA54"/>
<organism evidence="1 2">
    <name type="scientific">Phyllobacterium trifolii</name>
    <dbReference type="NCBI Taxonomy" id="300193"/>
    <lineage>
        <taxon>Bacteria</taxon>
        <taxon>Pseudomonadati</taxon>
        <taxon>Pseudomonadota</taxon>
        <taxon>Alphaproteobacteria</taxon>
        <taxon>Hyphomicrobiales</taxon>
        <taxon>Phyllobacteriaceae</taxon>
        <taxon>Phyllobacterium</taxon>
    </lineage>
</organism>
<sequence>MRGYTKHRKSTNGRMEVEGLRIDHSNGEIVIRARESRNKDRGVDIRVFLDADDAVKLVLLLGENNEIFRLAVKAELARLDYKQARDAAAE</sequence>
<protein>
    <submittedName>
        <fullName evidence="1">Uncharacterized protein</fullName>
    </submittedName>
</protein>
<evidence type="ECO:0000313" key="1">
    <source>
        <dbReference type="EMBL" id="MBB3147748.1"/>
    </source>
</evidence>
<reference evidence="1 2" key="1">
    <citation type="submission" date="2020-08" db="EMBL/GenBank/DDBJ databases">
        <title>Genomic Encyclopedia of Type Strains, Phase III (KMG-III): the genomes of soil and plant-associated and newly described type strains.</title>
        <authorList>
            <person name="Whitman W."/>
        </authorList>
    </citation>
    <scope>NUCLEOTIDE SEQUENCE [LARGE SCALE GENOMIC DNA]</scope>
    <source>
        <strain evidence="1 2">CECT 7015</strain>
    </source>
</reference>
<evidence type="ECO:0000313" key="2">
    <source>
        <dbReference type="Proteomes" id="UP000554520"/>
    </source>
</evidence>
<accession>A0A839UA54</accession>
<dbReference type="Proteomes" id="UP000554520">
    <property type="component" value="Unassembled WGS sequence"/>
</dbReference>
<dbReference type="RefSeq" id="WP_183663761.1">
    <property type="nucleotide sequence ID" value="NZ_JACHXN010000014.1"/>
</dbReference>
<name>A0A839UA54_9HYPH</name>
<gene>
    <name evidence="1" type="ORF">FHS21_004180</name>
</gene>
<dbReference type="EMBL" id="JACHXN010000014">
    <property type="protein sequence ID" value="MBB3147748.1"/>
    <property type="molecule type" value="Genomic_DNA"/>
</dbReference>
<proteinExistence type="predicted"/>
<keyword evidence="2" id="KW-1185">Reference proteome</keyword>
<comment type="caution">
    <text evidence="1">The sequence shown here is derived from an EMBL/GenBank/DDBJ whole genome shotgun (WGS) entry which is preliminary data.</text>
</comment>